<evidence type="ECO:0000313" key="2">
    <source>
        <dbReference type="EMBL" id="NFV27665.1"/>
    </source>
</evidence>
<name>A0A6B4JRQ6_CLOBO</name>
<feature type="domain" description="LUD" evidence="1">
    <location>
        <begin position="21"/>
        <end position="213"/>
    </location>
</feature>
<dbReference type="Proteomes" id="UP000486903">
    <property type="component" value="Unassembled WGS sequence"/>
</dbReference>
<comment type="caution">
    <text evidence="2">The sequence shown here is derived from an EMBL/GenBank/DDBJ whole genome shotgun (WGS) entry which is preliminary data.</text>
</comment>
<dbReference type="PANTHER" id="PTHR36179:SF2">
    <property type="entry name" value="LUD DOMAIN-CONTAINING PROTEIN"/>
    <property type="match status" value="1"/>
</dbReference>
<dbReference type="InterPro" id="IPR037171">
    <property type="entry name" value="NagB/RpiA_transferase-like"/>
</dbReference>
<dbReference type="InterPro" id="IPR009501">
    <property type="entry name" value="UCP020269"/>
</dbReference>
<gene>
    <name evidence="2" type="ORF">FDG31_16200</name>
</gene>
<dbReference type="PANTHER" id="PTHR36179">
    <property type="entry name" value="LUD_DOM DOMAIN-CONTAINING PROTEIN"/>
    <property type="match status" value="1"/>
</dbReference>
<proteinExistence type="predicted"/>
<evidence type="ECO:0000259" key="1">
    <source>
        <dbReference type="Pfam" id="PF02589"/>
    </source>
</evidence>
<dbReference type="AlphaFoldDB" id="A0A6B4JRQ6"/>
<evidence type="ECO:0000313" key="3">
    <source>
        <dbReference type="Proteomes" id="UP000486903"/>
    </source>
</evidence>
<accession>A0A6B4JRQ6</accession>
<sequence length="219" mass="24912">MAWGDNMDNNIMWVNEQKILRTIDELRKSNMNGYFAKSKDDLIGIIENIIEPGNKIAFGGSMTLFECGVMDYLHSGKYNLLDRNKHDITREEVNEIYRQAFFSDAYFTSSNAITEKGEIYNVDGNGNRVAAILYGPKKVIIIAGVNKIVPTINDAIKRNKEISAPANTKRLNRATPCSKIGKCMDCDSKERICNEYTLIKRQVDKDRIHVIFINETLGY</sequence>
<reference evidence="2 3" key="1">
    <citation type="submission" date="2019-04" db="EMBL/GenBank/DDBJ databases">
        <title>Genome sequencing of Clostridium botulinum Groups I-IV and Clostridium butyricum.</title>
        <authorList>
            <person name="Brunt J."/>
            <person name="Van Vliet A.H.M."/>
            <person name="Stringer S.C."/>
            <person name="Carter A.T."/>
            <person name="Peck M.W."/>
        </authorList>
    </citation>
    <scope>NUCLEOTIDE SEQUENCE [LARGE SCALE GENOMIC DNA]</scope>
    <source>
        <strain evidence="2 3">BL81</strain>
    </source>
</reference>
<dbReference type="SUPFAM" id="SSF100950">
    <property type="entry name" value="NagB/RpiA/CoA transferase-like"/>
    <property type="match status" value="1"/>
</dbReference>
<dbReference type="PIRSF" id="PIRSF020269">
    <property type="entry name" value="DUF1121"/>
    <property type="match status" value="1"/>
</dbReference>
<dbReference type="EMBL" id="SXFB01000018">
    <property type="protein sequence ID" value="NFV27665.1"/>
    <property type="molecule type" value="Genomic_DNA"/>
</dbReference>
<dbReference type="Pfam" id="PF02589">
    <property type="entry name" value="LUD_dom"/>
    <property type="match status" value="1"/>
</dbReference>
<dbReference type="InterPro" id="IPR003741">
    <property type="entry name" value="LUD_dom"/>
</dbReference>
<protein>
    <submittedName>
        <fullName evidence="2">Lactate utilization protein</fullName>
    </submittedName>
</protein>
<organism evidence="2 3">
    <name type="scientific">Clostridium botulinum</name>
    <dbReference type="NCBI Taxonomy" id="1491"/>
    <lineage>
        <taxon>Bacteria</taxon>
        <taxon>Bacillati</taxon>
        <taxon>Bacillota</taxon>
        <taxon>Clostridia</taxon>
        <taxon>Eubacteriales</taxon>
        <taxon>Clostridiaceae</taxon>
        <taxon>Clostridium</taxon>
    </lineage>
</organism>